<dbReference type="AlphaFoldDB" id="X0X7J9"/>
<feature type="transmembrane region" description="Helical" evidence="1">
    <location>
        <begin position="128"/>
        <end position="150"/>
    </location>
</feature>
<reference evidence="2" key="1">
    <citation type="journal article" date="2014" name="Front. Microbiol.">
        <title>High frequency of phylogenetically diverse reductive dehalogenase-homologous genes in deep subseafloor sedimentary metagenomes.</title>
        <authorList>
            <person name="Kawai M."/>
            <person name="Futagami T."/>
            <person name="Toyoda A."/>
            <person name="Takaki Y."/>
            <person name="Nishi S."/>
            <person name="Hori S."/>
            <person name="Arai W."/>
            <person name="Tsubouchi T."/>
            <person name="Morono Y."/>
            <person name="Uchiyama I."/>
            <person name="Ito T."/>
            <person name="Fujiyama A."/>
            <person name="Inagaki F."/>
            <person name="Takami H."/>
        </authorList>
    </citation>
    <scope>NUCLEOTIDE SEQUENCE</scope>
    <source>
        <strain evidence="2">Expedition CK06-06</strain>
    </source>
</reference>
<gene>
    <name evidence="2" type="ORF">S01H1_74705</name>
</gene>
<evidence type="ECO:0000313" key="2">
    <source>
        <dbReference type="EMBL" id="GAG39000.1"/>
    </source>
</evidence>
<keyword evidence="1" id="KW-1133">Transmembrane helix</keyword>
<comment type="caution">
    <text evidence="2">The sequence shown here is derived from an EMBL/GenBank/DDBJ whole genome shotgun (WGS) entry which is preliminary data.</text>
</comment>
<keyword evidence="1" id="KW-0812">Transmembrane</keyword>
<dbReference type="EMBL" id="BARS01049995">
    <property type="protein sequence ID" value="GAG39000.1"/>
    <property type="molecule type" value="Genomic_DNA"/>
</dbReference>
<keyword evidence="1" id="KW-0472">Membrane</keyword>
<evidence type="ECO:0000256" key="1">
    <source>
        <dbReference type="SAM" id="Phobius"/>
    </source>
</evidence>
<name>X0X7J9_9ZZZZ</name>
<sequence length="154" mass="17263">EGKNKAIHAYDSILWKVRTGFLTLIFAGFGIILTGLLKEGADFSKAQQYIFVMLLVSSGLSISAIIIDINYLHRKFRVIKHLNDLLKSASTLNTDQSEEKLNEIRQYFKVSGDSGGNFYKDVKGYPGALTVAILVYFIPVLVIWGGWAYYVVCM</sequence>
<accession>X0X7J9</accession>
<organism evidence="2">
    <name type="scientific">marine sediment metagenome</name>
    <dbReference type="NCBI Taxonomy" id="412755"/>
    <lineage>
        <taxon>unclassified sequences</taxon>
        <taxon>metagenomes</taxon>
        <taxon>ecological metagenomes</taxon>
    </lineage>
</organism>
<feature type="transmembrane region" description="Helical" evidence="1">
    <location>
        <begin position="20"/>
        <end position="37"/>
    </location>
</feature>
<feature type="transmembrane region" description="Helical" evidence="1">
    <location>
        <begin position="49"/>
        <end position="72"/>
    </location>
</feature>
<feature type="non-terminal residue" evidence="2">
    <location>
        <position position="1"/>
    </location>
</feature>
<proteinExistence type="predicted"/>
<evidence type="ECO:0008006" key="3">
    <source>
        <dbReference type="Google" id="ProtNLM"/>
    </source>
</evidence>
<protein>
    <recommendedName>
        <fullName evidence="3">SMODS and SLOG-associating 2TM effector domain-containing protein</fullName>
    </recommendedName>
</protein>